<evidence type="ECO:0000313" key="2">
    <source>
        <dbReference type="EMBL" id="KAH0464952.1"/>
    </source>
</evidence>
<sequence>MSIEWQFASQHAQETIDECSSTGSQHQHVNNHVEKKRTHFTLGLKGLLIKDSDSASWHKERQLSVRTKLANIVPEEGPDRNTEHAKLNDSVKSKNDQLKRCLDGRAYQSQFGWKYR</sequence>
<dbReference type="EMBL" id="JAGFBR010000006">
    <property type="protein sequence ID" value="KAH0464952.1"/>
    <property type="molecule type" value="Genomic_DNA"/>
</dbReference>
<dbReference type="Proteomes" id="UP000775213">
    <property type="component" value="Unassembled WGS sequence"/>
</dbReference>
<dbReference type="AlphaFoldDB" id="A0AAV7H7H9"/>
<feature type="region of interest" description="Disordered" evidence="1">
    <location>
        <begin position="75"/>
        <end position="95"/>
    </location>
</feature>
<proteinExistence type="predicted"/>
<protein>
    <submittedName>
        <fullName evidence="2">Uncharacterized protein</fullName>
    </submittedName>
</protein>
<name>A0AAV7H7H9_DENCH</name>
<feature type="compositionally biased region" description="Basic and acidic residues" evidence="1">
    <location>
        <begin position="77"/>
        <end position="95"/>
    </location>
</feature>
<evidence type="ECO:0000313" key="3">
    <source>
        <dbReference type="Proteomes" id="UP000775213"/>
    </source>
</evidence>
<organism evidence="2 3">
    <name type="scientific">Dendrobium chrysotoxum</name>
    <name type="common">Orchid</name>
    <dbReference type="NCBI Taxonomy" id="161865"/>
    <lineage>
        <taxon>Eukaryota</taxon>
        <taxon>Viridiplantae</taxon>
        <taxon>Streptophyta</taxon>
        <taxon>Embryophyta</taxon>
        <taxon>Tracheophyta</taxon>
        <taxon>Spermatophyta</taxon>
        <taxon>Magnoliopsida</taxon>
        <taxon>Liliopsida</taxon>
        <taxon>Asparagales</taxon>
        <taxon>Orchidaceae</taxon>
        <taxon>Epidendroideae</taxon>
        <taxon>Malaxideae</taxon>
        <taxon>Dendrobiinae</taxon>
        <taxon>Dendrobium</taxon>
    </lineage>
</organism>
<keyword evidence="3" id="KW-1185">Reference proteome</keyword>
<evidence type="ECO:0000256" key="1">
    <source>
        <dbReference type="SAM" id="MobiDB-lite"/>
    </source>
</evidence>
<gene>
    <name evidence="2" type="ORF">IEQ34_005055</name>
</gene>
<comment type="caution">
    <text evidence="2">The sequence shown here is derived from an EMBL/GenBank/DDBJ whole genome shotgun (WGS) entry which is preliminary data.</text>
</comment>
<reference evidence="2 3" key="1">
    <citation type="journal article" date="2021" name="Hortic Res">
        <title>Chromosome-scale assembly of the Dendrobium chrysotoxum genome enhances the understanding of orchid evolution.</title>
        <authorList>
            <person name="Zhang Y."/>
            <person name="Zhang G.Q."/>
            <person name="Zhang D."/>
            <person name="Liu X.D."/>
            <person name="Xu X.Y."/>
            <person name="Sun W.H."/>
            <person name="Yu X."/>
            <person name="Zhu X."/>
            <person name="Wang Z.W."/>
            <person name="Zhao X."/>
            <person name="Zhong W.Y."/>
            <person name="Chen H."/>
            <person name="Yin W.L."/>
            <person name="Huang T."/>
            <person name="Niu S.C."/>
            <person name="Liu Z.J."/>
        </authorList>
    </citation>
    <scope>NUCLEOTIDE SEQUENCE [LARGE SCALE GENOMIC DNA]</scope>
    <source>
        <strain evidence="2">Lindl</strain>
    </source>
</reference>
<accession>A0AAV7H7H9</accession>